<keyword evidence="1" id="KW-0645">Protease</keyword>
<reference evidence="5" key="1">
    <citation type="submission" date="2006-08" db="EMBL/GenBank/DDBJ databases">
        <authorList>
            <person name="Qian G."/>
            <person name="Yu M."/>
        </authorList>
    </citation>
    <scope>NUCLEOTIDE SEQUENCE</scope>
    <source>
        <strain evidence="5">TSC#14030-0811.24</strain>
    </source>
</reference>
<evidence type="ECO:0000313" key="4">
    <source>
        <dbReference type="EMBL" id="DAA64530.1"/>
    </source>
</evidence>
<dbReference type="InterPro" id="IPR002933">
    <property type="entry name" value="Peptidase_M20"/>
</dbReference>
<evidence type="ECO:0000256" key="1">
    <source>
        <dbReference type="ARBA" id="ARBA00022670"/>
    </source>
</evidence>
<dbReference type="Proteomes" id="UP000007798">
    <property type="component" value="Unassembled WGS sequence"/>
</dbReference>
<reference evidence="5" key="3">
    <citation type="journal article" date="2008" name="Bioinformatics">
        <title>Assembly reconciliation.</title>
        <authorList>
            <person name="Zimin A.V."/>
            <person name="Smith D.R."/>
            <person name="Sutton G."/>
            <person name="Yorke J.A."/>
        </authorList>
    </citation>
    <scope>NUCLEOTIDE SEQUENCE</scope>
    <source>
        <strain evidence="5">TSC#14030-0811.24</strain>
    </source>
</reference>
<dbReference type="OrthoDB" id="7832001at2759"/>
<dbReference type="Gene3D" id="3.40.630.10">
    <property type="entry name" value="Zn peptidases"/>
    <property type="match status" value="1"/>
</dbReference>
<dbReference type="SMR" id="S6G3B0"/>
<name>S6G3B0_DROWI</name>
<dbReference type="InParanoid" id="S6G3B0"/>
<evidence type="ECO:0000256" key="3">
    <source>
        <dbReference type="ARBA" id="ARBA00022801"/>
    </source>
</evidence>
<keyword evidence="2" id="KW-0479">Metal-binding</keyword>
<evidence type="ECO:0000256" key="2">
    <source>
        <dbReference type="ARBA" id="ARBA00022723"/>
    </source>
</evidence>
<reference evidence="5 6" key="2">
    <citation type="journal article" date="2007" name="Nature">
        <title>Evolution of genes and genomes on the Drosophila phylogeny.</title>
        <authorList>
            <consortium name="Drosophila 12 Genomes Consortium"/>
            <person name="Clark A.G."/>
            <person name="Eisen M.B."/>
            <person name="Smith D.R."/>
            <person name="Bergman C.M."/>
            <person name="Oliver B."/>
            <person name="Markow T.A."/>
            <person name="Kaufman T.C."/>
            <person name="Kellis M."/>
            <person name="Gelbart W."/>
            <person name="Iyer V.N."/>
            <person name="Pollard D.A."/>
            <person name="Sackton T.B."/>
            <person name="Larracuente A.M."/>
            <person name="Singh N.D."/>
            <person name="Abad J.P."/>
            <person name="Abt D.N."/>
            <person name="Adryan B."/>
            <person name="Aguade M."/>
            <person name="Akashi H."/>
            <person name="Anderson W.W."/>
            <person name="Aquadro C.F."/>
            <person name="Ardell D.H."/>
            <person name="Arguello R."/>
            <person name="Artieri C.G."/>
            <person name="Barbash D.A."/>
            <person name="Barker D."/>
            <person name="Barsanti P."/>
            <person name="Batterham P."/>
            <person name="Batzoglou S."/>
            <person name="Begun D."/>
            <person name="Bhutkar A."/>
            <person name="Blanco E."/>
            <person name="Bosak S.A."/>
            <person name="Bradley R.K."/>
            <person name="Brand A.D."/>
            <person name="Brent M.R."/>
            <person name="Brooks A.N."/>
            <person name="Brown R.H."/>
            <person name="Butlin R.K."/>
            <person name="Caggese C."/>
            <person name="Calvi B.R."/>
            <person name="Bernardo de Carvalho A."/>
            <person name="Caspi A."/>
            <person name="Castrezana S."/>
            <person name="Celniker S.E."/>
            <person name="Chang J.L."/>
            <person name="Chapple C."/>
            <person name="Chatterji S."/>
            <person name="Chinwalla A."/>
            <person name="Civetta A."/>
            <person name="Clifton S.W."/>
            <person name="Comeron J.M."/>
            <person name="Costello J.C."/>
            <person name="Coyne J.A."/>
            <person name="Daub J."/>
            <person name="David R.G."/>
            <person name="Delcher A.L."/>
            <person name="Delehaunty K."/>
            <person name="Do C.B."/>
            <person name="Ebling H."/>
            <person name="Edwards K."/>
            <person name="Eickbush T."/>
            <person name="Evans J.D."/>
            <person name="Filipski A."/>
            <person name="Findeiss S."/>
            <person name="Freyhult E."/>
            <person name="Fulton L."/>
            <person name="Fulton R."/>
            <person name="Garcia A.C."/>
            <person name="Gardiner A."/>
            <person name="Garfield D.A."/>
            <person name="Garvin B.E."/>
            <person name="Gibson G."/>
            <person name="Gilbert D."/>
            <person name="Gnerre S."/>
            <person name="Godfrey J."/>
            <person name="Good R."/>
            <person name="Gotea V."/>
            <person name="Gravely B."/>
            <person name="Greenberg A.J."/>
            <person name="Griffiths-Jones S."/>
            <person name="Gross S."/>
            <person name="Guigo R."/>
            <person name="Gustafson E.A."/>
            <person name="Haerty W."/>
            <person name="Hahn M.W."/>
            <person name="Halligan D.L."/>
            <person name="Halpern A.L."/>
            <person name="Halter G.M."/>
            <person name="Han M.V."/>
            <person name="Heger A."/>
            <person name="Hillier L."/>
            <person name="Hinrichs A.S."/>
            <person name="Holmes I."/>
            <person name="Hoskins R.A."/>
            <person name="Hubisz M.J."/>
            <person name="Hultmark D."/>
            <person name="Huntley M.A."/>
            <person name="Jaffe D.B."/>
            <person name="Jagadeeshan S."/>
            <person name="Jeck W.R."/>
            <person name="Johnson J."/>
            <person name="Jones C.D."/>
            <person name="Jordan W.C."/>
            <person name="Karpen G.H."/>
            <person name="Kataoka E."/>
            <person name="Keightley P.D."/>
            <person name="Kheradpour P."/>
            <person name="Kirkness E.F."/>
            <person name="Koerich L.B."/>
            <person name="Kristiansen K."/>
            <person name="Kudrna D."/>
            <person name="Kulathinal R.J."/>
            <person name="Kumar S."/>
            <person name="Kwok R."/>
            <person name="Lander E."/>
            <person name="Langley C.H."/>
            <person name="Lapoint R."/>
            <person name="Lazzaro B.P."/>
            <person name="Lee S.J."/>
            <person name="Levesque L."/>
            <person name="Li R."/>
            <person name="Lin C.F."/>
            <person name="Lin M.F."/>
            <person name="Lindblad-Toh K."/>
            <person name="Llopart A."/>
            <person name="Long M."/>
            <person name="Low L."/>
            <person name="Lozovsky E."/>
            <person name="Lu J."/>
            <person name="Luo M."/>
            <person name="Machado C.A."/>
            <person name="Makalowski W."/>
            <person name="Marzo M."/>
            <person name="Matsuda M."/>
            <person name="Matzkin L."/>
            <person name="McAllister B."/>
            <person name="McBride C.S."/>
            <person name="McKernan B."/>
            <person name="McKernan K."/>
            <person name="Mendez-Lago M."/>
            <person name="Minx P."/>
            <person name="Mollenhauer M.U."/>
            <person name="Montooth K."/>
            <person name="Mount S.M."/>
            <person name="Mu X."/>
            <person name="Myers E."/>
            <person name="Negre B."/>
            <person name="Newfeld S."/>
            <person name="Nielsen R."/>
            <person name="Noor M.A."/>
            <person name="O'Grady P."/>
            <person name="Pachter L."/>
            <person name="Papaceit M."/>
            <person name="Parisi M.J."/>
            <person name="Parisi M."/>
            <person name="Parts L."/>
            <person name="Pedersen J.S."/>
            <person name="Pesole G."/>
            <person name="Phillippy A.M."/>
            <person name="Ponting C.P."/>
            <person name="Pop M."/>
            <person name="Porcelli D."/>
            <person name="Powell J.R."/>
            <person name="Prohaska S."/>
            <person name="Pruitt K."/>
            <person name="Puig M."/>
            <person name="Quesneville H."/>
            <person name="Ram K.R."/>
            <person name="Rand D."/>
            <person name="Rasmussen M.D."/>
            <person name="Reed L.K."/>
            <person name="Reenan R."/>
            <person name="Reily A."/>
            <person name="Remington K.A."/>
            <person name="Rieger T.T."/>
            <person name="Ritchie M.G."/>
            <person name="Robin C."/>
            <person name="Rogers Y.H."/>
            <person name="Rohde C."/>
            <person name="Rozas J."/>
            <person name="Rubenfield M.J."/>
            <person name="Ruiz A."/>
            <person name="Russo S."/>
            <person name="Salzberg S.L."/>
            <person name="Sanchez-Gracia A."/>
            <person name="Saranga D.J."/>
            <person name="Sato H."/>
            <person name="Schaeffer S.W."/>
            <person name="Schatz M.C."/>
            <person name="Schlenke T."/>
            <person name="Schwartz R."/>
            <person name="Segarra C."/>
            <person name="Singh R.S."/>
            <person name="Sirot L."/>
            <person name="Sirota M."/>
            <person name="Sisneros N.B."/>
            <person name="Smith C.D."/>
            <person name="Smith T.F."/>
            <person name="Spieth J."/>
            <person name="Stage D.E."/>
            <person name="Stark A."/>
            <person name="Stephan W."/>
            <person name="Strausberg R.L."/>
            <person name="Strempel S."/>
            <person name="Sturgill D."/>
            <person name="Sutton G."/>
            <person name="Sutton G.G."/>
            <person name="Tao W."/>
            <person name="Teichmann S."/>
            <person name="Tobari Y.N."/>
            <person name="Tomimura Y."/>
            <person name="Tsolas J.M."/>
            <person name="Valente V.L."/>
            <person name="Venter E."/>
            <person name="Venter J.C."/>
            <person name="Vicario S."/>
            <person name="Vieira F.G."/>
            <person name="Vilella A.J."/>
            <person name="Villasante A."/>
            <person name="Walenz B."/>
            <person name="Wang J."/>
            <person name="Wasserman M."/>
            <person name="Watts T."/>
            <person name="Wilson D."/>
            <person name="Wilson R.K."/>
            <person name="Wing R.A."/>
            <person name="Wolfner M.F."/>
            <person name="Wong A."/>
            <person name="Wong G.K."/>
            <person name="Wu C.I."/>
            <person name="Wu G."/>
            <person name="Yamamoto D."/>
            <person name="Yang H.P."/>
            <person name="Yang S.P."/>
            <person name="Yorke J.A."/>
            <person name="Yoshida K."/>
            <person name="Zdobnov E."/>
            <person name="Zhang P."/>
            <person name="Zhang Y."/>
            <person name="Zimin A.V."/>
            <person name="Baldwin J."/>
            <person name="Abdouelleil A."/>
            <person name="Abdulkadir J."/>
            <person name="Abebe A."/>
            <person name="Abera B."/>
            <person name="Abreu J."/>
            <person name="Acer S.C."/>
            <person name="Aftuck L."/>
            <person name="Alexander A."/>
            <person name="An P."/>
            <person name="Anderson E."/>
            <person name="Anderson S."/>
            <person name="Arachi H."/>
            <person name="Azer M."/>
            <person name="Bachantsang P."/>
            <person name="Barry A."/>
            <person name="Bayul T."/>
            <person name="Berlin A."/>
            <person name="Bessette D."/>
            <person name="Bloom T."/>
            <person name="Blye J."/>
            <person name="Boguslavskiy L."/>
            <person name="Bonnet C."/>
            <person name="Boukhgalter B."/>
            <person name="Bourzgui I."/>
            <person name="Brown A."/>
            <person name="Cahill P."/>
            <person name="Channer S."/>
            <person name="Cheshatsang Y."/>
            <person name="Chuda L."/>
            <person name="Citroen M."/>
            <person name="Collymore A."/>
            <person name="Cooke P."/>
            <person name="Costello M."/>
            <person name="D'Aco K."/>
            <person name="Daza R."/>
            <person name="De Haan G."/>
            <person name="DeGray S."/>
            <person name="DeMaso C."/>
            <person name="Dhargay N."/>
            <person name="Dooley K."/>
            <person name="Dooley E."/>
            <person name="Doricent M."/>
            <person name="Dorje P."/>
            <person name="Dorjee K."/>
            <person name="Dupes A."/>
            <person name="Elong R."/>
            <person name="Falk J."/>
            <person name="Farina A."/>
            <person name="Faro S."/>
            <person name="Ferguson D."/>
            <person name="Fisher S."/>
            <person name="Foley C.D."/>
            <person name="Franke A."/>
            <person name="Friedrich D."/>
            <person name="Gadbois L."/>
            <person name="Gearin G."/>
            <person name="Gearin C.R."/>
            <person name="Giannoukos G."/>
            <person name="Goode T."/>
            <person name="Graham J."/>
            <person name="Grandbois E."/>
            <person name="Grewal S."/>
            <person name="Gyaltsen K."/>
            <person name="Hafez N."/>
            <person name="Hagos B."/>
            <person name="Hall J."/>
            <person name="Henson C."/>
            <person name="Hollinger A."/>
            <person name="Honan T."/>
            <person name="Huard M.D."/>
            <person name="Hughes L."/>
            <person name="Hurhula B."/>
            <person name="Husby M.E."/>
            <person name="Kamat A."/>
            <person name="Kanga B."/>
            <person name="Kashin S."/>
            <person name="Khazanovich D."/>
            <person name="Kisner P."/>
            <person name="Lance K."/>
            <person name="Lara M."/>
            <person name="Lee W."/>
            <person name="Lennon N."/>
            <person name="Letendre F."/>
            <person name="LeVine R."/>
            <person name="Lipovsky A."/>
            <person name="Liu X."/>
            <person name="Liu J."/>
            <person name="Liu S."/>
            <person name="Lokyitsang T."/>
            <person name="Lokyitsang Y."/>
            <person name="Lubonja R."/>
            <person name="Lui A."/>
            <person name="MacDonald P."/>
            <person name="Magnisalis V."/>
            <person name="Maru K."/>
            <person name="Matthews C."/>
            <person name="McCusker W."/>
            <person name="McDonough S."/>
            <person name="Mehta T."/>
            <person name="Meldrim J."/>
            <person name="Meneus L."/>
            <person name="Mihai O."/>
            <person name="Mihalev A."/>
            <person name="Mihova T."/>
            <person name="Mittelman R."/>
            <person name="Mlenga V."/>
            <person name="Montmayeur A."/>
            <person name="Mulrain L."/>
            <person name="Navidi A."/>
            <person name="Naylor J."/>
            <person name="Negash T."/>
            <person name="Nguyen T."/>
            <person name="Nguyen N."/>
            <person name="Nicol R."/>
            <person name="Norbu C."/>
            <person name="Norbu N."/>
            <person name="Novod N."/>
            <person name="O'Neill B."/>
            <person name="Osman S."/>
            <person name="Markiewicz E."/>
            <person name="Oyono O.L."/>
            <person name="Patti C."/>
            <person name="Phunkhang P."/>
            <person name="Pierre F."/>
            <person name="Priest M."/>
            <person name="Raghuraman S."/>
            <person name="Rege F."/>
            <person name="Reyes R."/>
            <person name="Rise C."/>
            <person name="Rogov P."/>
            <person name="Ross K."/>
            <person name="Ryan E."/>
            <person name="Settipalli S."/>
            <person name="Shea T."/>
            <person name="Sherpa N."/>
            <person name="Shi L."/>
            <person name="Shih D."/>
            <person name="Sparrow T."/>
            <person name="Spaulding J."/>
            <person name="Stalker J."/>
            <person name="Stange-Thomann N."/>
            <person name="Stavropoulos S."/>
            <person name="Stone C."/>
            <person name="Strader C."/>
            <person name="Tesfaye S."/>
            <person name="Thomson T."/>
            <person name="Thoulutsang Y."/>
            <person name="Thoulutsang D."/>
            <person name="Topham K."/>
            <person name="Topping I."/>
            <person name="Tsamla T."/>
            <person name="Vassiliev H."/>
            <person name="Vo A."/>
            <person name="Wangchuk T."/>
            <person name="Wangdi T."/>
            <person name="Weiand M."/>
            <person name="Wilkinson J."/>
            <person name="Wilson A."/>
            <person name="Yadav S."/>
            <person name="Young G."/>
            <person name="Yu Q."/>
            <person name="Zembek L."/>
            <person name="Zhong D."/>
            <person name="Zimmer A."/>
            <person name="Zwirko Z."/>
            <person name="Jaffe D.B."/>
            <person name="Alvarez P."/>
            <person name="Brockman W."/>
            <person name="Butler J."/>
            <person name="Chin C."/>
            <person name="Gnerre S."/>
            <person name="Grabherr M."/>
            <person name="Kleber M."/>
            <person name="Mauceli E."/>
            <person name="MacCallum I."/>
        </authorList>
    </citation>
    <scope>NUCLEOTIDE SEQUENCE [LARGE SCALE GENOMIC DNA]</scope>
    <source>
        <strain evidence="5">TSC#14030-0811.24</strain>
        <strain evidence="6">Tucson 14030-0811.24</strain>
    </source>
</reference>
<dbReference type="PANTHER" id="PTHR43270:SF4">
    <property type="entry name" value="CARNOSINE DIPEPTIDASE 2, ISOFORM A"/>
    <property type="match status" value="1"/>
</dbReference>
<sequence>MGDSSYSLPTFHTLLPRGYKKFKLSPNSPLNRILQIILMKRECYINDLWELVGFETVSTCPEKRKEIERAIDWMLKRLVDLDVVAFGEHMGMQIMTDSFHTVKMPRVIIGVFVPSPKKPTILIYGNLDVEEAVAEEGWGTNPFVMTELGDFMYGRGVALDKGPLMCWMNALQSYKDAGLRLPVNLVFLIESMAHSNSLGLETVLRQRISFFREVSCVVMATRRWQSDLKPCIVYGSRGLVYYHLEVQCAKKDLSSCEHGGTIYEALPDLMYLLSSLVNSQMQILVEGATDAYALDSNIVRCTEFDYIEFGQNLHVKSLPNSRQKNTALNNNWALTHLSIHGIEGANAEHDVRFIIPHKVIGKFSVSLAPNQRASDVTHALQKHLGNAWTDRGSPNKMQLCEKFIIPSWHGDCNTPEYQAATRAIQQTYNATPNFIRDGGSMLAPSIFQEVLGKNVLVLPITENDNGGCPINERLTVMNYIKGTQLMANFLWEFSHPSQESEVTPECVPHV</sequence>
<dbReference type="GO" id="GO:0046872">
    <property type="term" value="F:metal ion binding"/>
    <property type="evidence" value="ECO:0007669"/>
    <property type="project" value="UniProtKB-KW"/>
</dbReference>
<dbReference type="PANTHER" id="PTHR43270">
    <property type="entry name" value="BETA-ALA-HIS DIPEPTIDASE"/>
    <property type="match status" value="1"/>
</dbReference>
<dbReference type="InterPro" id="IPR051458">
    <property type="entry name" value="Cyt/Met_Dipeptidase"/>
</dbReference>
<protein>
    <submittedName>
        <fullName evidence="4">M20 dipeptidase</fullName>
    </submittedName>
</protein>
<organism evidence="4">
    <name type="scientific">Drosophila willistoni</name>
    <name type="common">Fruit fly</name>
    <dbReference type="NCBI Taxonomy" id="7260"/>
    <lineage>
        <taxon>Eukaryota</taxon>
        <taxon>Metazoa</taxon>
        <taxon>Ecdysozoa</taxon>
        <taxon>Arthropoda</taxon>
        <taxon>Hexapoda</taxon>
        <taxon>Insecta</taxon>
        <taxon>Pterygota</taxon>
        <taxon>Neoptera</taxon>
        <taxon>Endopterygota</taxon>
        <taxon>Diptera</taxon>
        <taxon>Brachycera</taxon>
        <taxon>Muscomorpha</taxon>
        <taxon>Ephydroidea</taxon>
        <taxon>Drosophilidae</taxon>
        <taxon>Drosophila</taxon>
        <taxon>Sophophora</taxon>
    </lineage>
</organism>
<dbReference type="GO" id="GO:0008233">
    <property type="term" value="F:peptidase activity"/>
    <property type="evidence" value="ECO:0007669"/>
    <property type="project" value="UniProtKB-KW"/>
</dbReference>
<dbReference type="AlphaFoldDB" id="S6G3B0"/>
<dbReference type="STRING" id="7260.S6G3B0"/>
<dbReference type="EMBL" id="BK008739">
    <property type="protein sequence ID" value="DAA64530.1"/>
    <property type="molecule type" value="mRNA"/>
</dbReference>
<keyword evidence="6" id="KW-1185">Reference proteome</keyword>
<dbReference type="GO" id="GO:0006508">
    <property type="term" value="P:proteolysis"/>
    <property type="evidence" value="ECO:0007669"/>
    <property type="project" value="UniProtKB-KW"/>
</dbReference>
<reference evidence="4" key="4">
    <citation type="journal article" date="2013" name="Genome Res.">
        <title>Efficient identification of Y chromosome sequences in the human and Drosophila genomes.</title>
        <authorList>
            <person name="Carvalho A.B."/>
            <person name="Clark A.G."/>
        </authorList>
    </citation>
    <scope>NUCLEOTIDE SEQUENCE</scope>
    <source>
        <strain evidence="4">TSC#14030-0811.24</strain>
    </source>
</reference>
<dbReference type="EMBL" id="CH963857">
    <property type="protein sequence ID" value="KRF98297.1"/>
    <property type="molecule type" value="Genomic_DNA"/>
</dbReference>
<evidence type="ECO:0000313" key="5">
    <source>
        <dbReference type="EMBL" id="KRF98297.1"/>
    </source>
</evidence>
<reference evidence="5" key="5">
    <citation type="submission" date="2015-11" db="EMBL/GenBank/DDBJ databases">
        <authorList>
            <consortium name="FlyBase"/>
        </authorList>
    </citation>
    <scope>NUCLEOTIDE SEQUENCE</scope>
    <source>
        <strain evidence="5">TSC#14030-0811.24</strain>
    </source>
</reference>
<keyword evidence="3" id="KW-0378">Hydrolase</keyword>
<dbReference type="Gene3D" id="3.30.70.360">
    <property type="match status" value="1"/>
</dbReference>
<dbReference type="KEGG" id="dwi:26529072"/>
<accession>S6G3B0</accession>
<dbReference type="Pfam" id="PF01546">
    <property type="entry name" value="Peptidase_M20"/>
    <property type="match status" value="1"/>
</dbReference>
<gene>
    <name evidence="5" type="primary">Dwil\GK27070</name>
    <name evidence="5" type="ORF">Dwil_GK27070</name>
</gene>
<evidence type="ECO:0000313" key="6">
    <source>
        <dbReference type="Proteomes" id="UP000007798"/>
    </source>
</evidence>
<proteinExistence type="evidence at transcript level"/>
<dbReference type="SUPFAM" id="SSF53187">
    <property type="entry name" value="Zn-dependent exopeptidases"/>
    <property type="match status" value="1"/>
</dbReference>